<name>A0A0E9U8R8_ANGAN</name>
<accession>A0A0E9U8R8</accession>
<feature type="region of interest" description="Disordered" evidence="1">
    <location>
        <begin position="21"/>
        <end position="55"/>
    </location>
</feature>
<evidence type="ECO:0000313" key="2">
    <source>
        <dbReference type="EMBL" id="JAH62142.1"/>
    </source>
</evidence>
<feature type="compositionally biased region" description="Basic residues" evidence="1">
    <location>
        <begin position="45"/>
        <end position="55"/>
    </location>
</feature>
<proteinExistence type="predicted"/>
<reference evidence="2" key="1">
    <citation type="submission" date="2014-11" db="EMBL/GenBank/DDBJ databases">
        <authorList>
            <person name="Amaro Gonzalez C."/>
        </authorList>
    </citation>
    <scope>NUCLEOTIDE SEQUENCE</scope>
</reference>
<organism evidence="2">
    <name type="scientific">Anguilla anguilla</name>
    <name type="common">European freshwater eel</name>
    <name type="synonym">Muraena anguilla</name>
    <dbReference type="NCBI Taxonomy" id="7936"/>
    <lineage>
        <taxon>Eukaryota</taxon>
        <taxon>Metazoa</taxon>
        <taxon>Chordata</taxon>
        <taxon>Craniata</taxon>
        <taxon>Vertebrata</taxon>
        <taxon>Euteleostomi</taxon>
        <taxon>Actinopterygii</taxon>
        <taxon>Neopterygii</taxon>
        <taxon>Teleostei</taxon>
        <taxon>Anguilliformes</taxon>
        <taxon>Anguillidae</taxon>
        <taxon>Anguilla</taxon>
    </lineage>
</organism>
<reference evidence="2" key="2">
    <citation type="journal article" date="2015" name="Fish Shellfish Immunol.">
        <title>Early steps in the European eel (Anguilla anguilla)-Vibrio vulnificus interaction in the gills: Role of the RtxA13 toxin.</title>
        <authorList>
            <person name="Callol A."/>
            <person name="Pajuelo D."/>
            <person name="Ebbesson L."/>
            <person name="Teles M."/>
            <person name="MacKenzie S."/>
            <person name="Amaro C."/>
        </authorList>
    </citation>
    <scope>NUCLEOTIDE SEQUENCE</scope>
</reference>
<sequence>MGCSCARQKSVRRALPVRIISPRPMEEGGASPTASHLRQCIGRGRPSRGRARRRG</sequence>
<dbReference type="AlphaFoldDB" id="A0A0E9U8R8"/>
<evidence type="ECO:0000256" key="1">
    <source>
        <dbReference type="SAM" id="MobiDB-lite"/>
    </source>
</evidence>
<dbReference type="EMBL" id="GBXM01046435">
    <property type="protein sequence ID" value="JAH62142.1"/>
    <property type="molecule type" value="Transcribed_RNA"/>
</dbReference>
<protein>
    <submittedName>
        <fullName evidence="2">Uncharacterized protein</fullName>
    </submittedName>
</protein>